<reference evidence="3" key="1">
    <citation type="journal article" date="2019" name="Int. J. Syst. Evol. Microbiol.">
        <title>The Global Catalogue of Microorganisms (GCM) 10K type strain sequencing project: providing services to taxonomists for standard genome sequencing and annotation.</title>
        <authorList>
            <consortium name="The Broad Institute Genomics Platform"/>
            <consortium name="The Broad Institute Genome Sequencing Center for Infectious Disease"/>
            <person name="Wu L."/>
            <person name="Ma J."/>
        </authorList>
    </citation>
    <scope>NUCLEOTIDE SEQUENCE [LARGE SCALE GENOMIC DNA]</scope>
    <source>
        <strain evidence="3">JCM 30071</strain>
    </source>
</reference>
<proteinExistence type="predicted"/>
<evidence type="ECO:0000256" key="1">
    <source>
        <dbReference type="SAM" id="Phobius"/>
    </source>
</evidence>
<sequence>MGSDCRIYGNLRKTDLRYTIFKRYYFIIFIYKKKTVGDELLSIIVKCNSLPKEEILTDVRPLWLKIFLDKAGDKMGRWLYVFYAVALAVISIFTGEIVTFIMLGFILISLQNIHSTLKELVKVNKEKV</sequence>
<name>A0ABQ2D475_9BACI</name>
<feature type="transmembrane region" description="Helical" evidence="1">
    <location>
        <begin position="80"/>
        <end position="108"/>
    </location>
</feature>
<dbReference type="Proteomes" id="UP000634435">
    <property type="component" value="Unassembled WGS sequence"/>
</dbReference>
<dbReference type="EMBL" id="BMPN01000001">
    <property type="protein sequence ID" value="GGJ45467.1"/>
    <property type="molecule type" value="Genomic_DNA"/>
</dbReference>
<evidence type="ECO:0008006" key="4">
    <source>
        <dbReference type="Google" id="ProtNLM"/>
    </source>
</evidence>
<protein>
    <recommendedName>
        <fullName evidence="4">ABC transmembrane type-1 domain-containing protein</fullName>
    </recommendedName>
</protein>
<evidence type="ECO:0000313" key="2">
    <source>
        <dbReference type="EMBL" id="GGJ45467.1"/>
    </source>
</evidence>
<organism evidence="2 3">
    <name type="scientific">Virgibacillus kapii</name>
    <dbReference type="NCBI Taxonomy" id="1638645"/>
    <lineage>
        <taxon>Bacteria</taxon>
        <taxon>Bacillati</taxon>
        <taxon>Bacillota</taxon>
        <taxon>Bacilli</taxon>
        <taxon>Bacillales</taxon>
        <taxon>Bacillaceae</taxon>
        <taxon>Virgibacillus</taxon>
    </lineage>
</organism>
<evidence type="ECO:0000313" key="3">
    <source>
        <dbReference type="Proteomes" id="UP000634435"/>
    </source>
</evidence>
<accession>A0ABQ2D475</accession>
<gene>
    <name evidence="2" type="ORF">GCM10007111_04370</name>
</gene>
<keyword evidence="1" id="KW-0472">Membrane</keyword>
<keyword evidence="1" id="KW-0812">Transmembrane</keyword>
<keyword evidence="3" id="KW-1185">Reference proteome</keyword>
<comment type="caution">
    <text evidence="2">The sequence shown here is derived from an EMBL/GenBank/DDBJ whole genome shotgun (WGS) entry which is preliminary data.</text>
</comment>
<keyword evidence="1" id="KW-1133">Transmembrane helix</keyword>